<sequence>MFLPYAIQRIFFLRAAERSFYDEMTIPSIAPYGVYYAPAGLKIAYPLSLSIGGAAFSFR</sequence>
<name>A0A086YD65_9RHOB</name>
<dbReference type="EMBL" id="JGYG01000001">
    <property type="protein sequence ID" value="KFI32215.1"/>
    <property type="molecule type" value="Genomic_DNA"/>
</dbReference>
<organism evidence="1 2">
    <name type="scientific">Haematobacter massiliensis</name>
    <dbReference type="NCBI Taxonomy" id="195105"/>
    <lineage>
        <taxon>Bacteria</taxon>
        <taxon>Pseudomonadati</taxon>
        <taxon>Pseudomonadota</taxon>
        <taxon>Alphaproteobacteria</taxon>
        <taxon>Rhodobacterales</taxon>
        <taxon>Paracoccaceae</taxon>
        <taxon>Haematobacter</taxon>
    </lineage>
</organism>
<protein>
    <submittedName>
        <fullName evidence="1">Uncharacterized protein</fullName>
    </submittedName>
</protein>
<comment type="caution">
    <text evidence="1">The sequence shown here is derived from an EMBL/GenBank/DDBJ whole genome shotgun (WGS) entry which is preliminary data.</text>
</comment>
<dbReference type="STRING" id="195105.CN97_04625"/>
<gene>
    <name evidence="1" type="ORF">CN97_04625</name>
</gene>
<dbReference type="AlphaFoldDB" id="A0A086YD65"/>
<evidence type="ECO:0000313" key="2">
    <source>
        <dbReference type="Proteomes" id="UP000028826"/>
    </source>
</evidence>
<reference evidence="1 2" key="1">
    <citation type="submission" date="2014-03" db="EMBL/GenBank/DDBJ databases">
        <title>Genome of Haematobacter massiliensis CCUG 47968.</title>
        <authorList>
            <person name="Wang D."/>
            <person name="Wang G."/>
        </authorList>
    </citation>
    <scope>NUCLEOTIDE SEQUENCE [LARGE SCALE GENOMIC DNA]</scope>
    <source>
        <strain evidence="1 2">CCUG 47968</strain>
    </source>
</reference>
<evidence type="ECO:0000313" key="1">
    <source>
        <dbReference type="EMBL" id="KFI32215.1"/>
    </source>
</evidence>
<dbReference type="Proteomes" id="UP000028826">
    <property type="component" value="Unassembled WGS sequence"/>
</dbReference>
<proteinExistence type="predicted"/>
<accession>A0A086YD65</accession>
<keyword evidence="2" id="KW-1185">Reference proteome</keyword>